<dbReference type="VEuPathDB" id="ToxoDB:CSUI_007196"/>
<feature type="chain" id="PRO_5013129868" evidence="1">
    <location>
        <begin position="21"/>
        <end position="42"/>
    </location>
</feature>
<feature type="non-terminal residue" evidence="2">
    <location>
        <position position="1"/>
    </location>
</feature>
<protein>
    <submittedName>
        <fullName evidence="2">Uncharacterized protein</fullName>
    </submittedName>
</protein>
<dbReference type="RefSeq" id="XP_067920677.1">
    <property type="nucleotide sequence ID" value="XM_068067346.1"/>
</dbReference>
<feature type="signal peptide" evidence="1">
    <location>
        <begin position="1"/>
        <end position="20"/>
    </location>
</feature>
<keyword evidence="1" id="KW-0732">Signal</keyword>
<dbReference type="AlphaFoldDB" id="A0A2C6KR96"/>
<comment type="caution">
    <text evidence="2">The sequence shown here is derived from an EMBL/GenBank/DDBJ whole genome shotgun (WGS) entry which is preliminary data.</text>
</comment>
<dbReference type="EMBL" id="MIGC01003739">
    <property type="protein sequence ID" value="PHJ18975.1"/>
    <property type="molecule type" value="Genomic_DNA"/>
</dbReference>
<sequence length="42" mass="4936">RRRDEVPAVFLLTLVVLSLSEEEDKKAWRKEDPYVLLLVPLV</sequence>
<reference evidence="2 3" key="1">
    <citation type="journal article" date="2017" name="Int. J. Parasitol.">
        <title>The genome of the protozoan parasite Cystoisospora suis and a reverse vaccinology approach to identify vaccine candidates.</title>
        <authorList>
            <person name="Palmieri N."/>
            <person name="Shrestha A."/>
            <person name="Ruttkowski B."/>
            <person name="Beck T."/>
            <person name="Vogl C."/>
            <person name="Tomley F."/>
            <person name="Blake D.P."/>
            <person name="Joachim A."/>
        </authorList>
    </citation>
    <scope>NUCLEOTIDE SEQUENCE [LARGE SCALE GENOMIC DNA]</scope>
    <source>
        <strain evidence="2 3">Wien I</strain>
    </source>
</reference>
<dbReference type="GeneID" id="94430557"/>
<dbReference type="Proteomes" id="UP000221165">
    <property type="component" value="Unassembled WGS sequence"/>
</dbReference>
<name>A0A2C6KR96_9APIC</name>
<organism evidence="2 3">
    <name type="scientific">Cystoisospora suis</name>
    <dbReference type="NCBI Taxonomy" id="483139"/>
    <lineage>
        <taxon>Eukaryota</taxon>
        <taxon>Sar</taxon>
        <taxon>Alveolata</taxon>
        <taxon>Apicomplexa</taxon>
        <taxon>Conoidasida</taxon>
        <taxon>Coccidia</taxon>
        <taxon>Eucoccidiorida</taxon>
        <taxon>Eimeriorina</taxon>
        <taxon>Sarcocystidae</taxon>
        <taxon>Cystoisospora</taxon>
    </lineage>
</organism>
<accession>A0A2C6KR96</accession>
<gene>
    <name evidence="2" type="ORF">CSUI_007196</name>
</gene>
<evidence type="ECO:0000256" key="1">
    <source>
        <dbReference type="SAM" id="SignalP"/>
    </source>
</evidence>
<keyword evidence="3" id="KW-1185">Reference proteome</keyword>
<proteinExistence type="predicted"/>
<evidence type="ECO:0000313" key="2">
    <source>
        <dbReference type="EMBL" id="PHJ18975.1"/>
    </source>
</evidence>
<evidence type="ECO:0000313" key="3">
    <source>
        <dbReference type="Proteomes" id="UP000221165"/>
    </source>
</evidence>